<organism evidence="2 3">
    <name type="scientific">Halorubellus litoreus</name>
    <dbReference type="NCBI Taxonomy" id="755308"/>
    <lineage>
        <taxon>Archaea</taxon>
        <taxon>Methanobacteriati</taxon>
        <taxon>Methanobacteriota</taxon>
        <taxon>Stenosarchaea group</taxon>
        <taxon>Halobacteria</taxon>
        <taxon>Halobacteriales</taxon>
        <taxon>Halorubellaceae</taxon>
        <taxon>Halorubellus</taxon>
    </lineage>
</organism>
<reference evidence="2 3" key="1">
    <citation type="journal article" date="2019" name="Int. J. Syst. Evol. Microbiol.">
        <title>The Global Catalogue of Microorganisms (GCM) 10K type strain sequencing project: providing services to taxonomists for standard genome sequencing and annotation.</title>
        <authorList>
            <consortium name="The Broad Institute Genomics Platform"/>
            <consortium name="The Broad Institute Genome Sequencing Center for Infectious Disease"/>
            <person name="Wu L."/>
            <person name="Ma J."/>
        </authorList>
    </citation>
    <scope>NUCLEOTIDE SEQUENCE [LARGE SCALE GENOMIC DNA]</scope>
    <source>
        <strain evidence="2 3">GX26</strain>
    </source>
</reference>
<evidence type="ECO:0000313" key="3">
    <source>
        <dbReference type="Proteomes" id="UP001596395"/>
    </source>
</evidence>
<feature type="region of interest" description="Disordered" evidence="1">
    <location>
        <begin position="1"/>
        <end position="40"/>
    </location>
</feature>
<dbReference type="EMBL" id="JBHSXN010000002">
    <property type="protein sequence ID" value="MFC6952857.1"/>
    <property type="molecule type" value="Genomic_DNA"/>
</dbReference>
<sequence length="162" mass="18587">MPDDYPIQHSDSFRPSSAQGSGNYTTQYRYEEHPEKDEYGPVADRFTEELKLSHPAPDIQILRRETHLTAQLHERNRDQWETDSSFNNDGSALYDIAILDVADKALDVEGIDPSALDVPERRFKTVFLNKARQSPVLKDFYEYLECSDAVLAELGYRTQLSS</sequence>
<comment type="caution">
    <text evidence="2">The sequence shown here is derived from an EMBL/GenBank/DDBJ whole genome shotgun (WGS) entry which is preliminary data.</text>
</comment>
<name>A0ABD5VFK1_9EURY</name>
<evidence type="ECO:0000313" key="2">
    <source>
        <dbReference type="EMBL" id="MFC6952857.1"/>
    </source>
</evidence>
<protein>
    <submittedName>
        <fullName evidence="2">Uncharacterized protein</fullName>
    </submittedName>
</protein>
<dbReference type="AlphaFoldDB" id="A0ABD5VFK1"/>
<dbReference type="Proteomes" id="UP001596395">
    <property type="component" value="Unassembled WGS sequence"/>
</dbReference>
<dbReference type="RefSeq" id="WP_336349839.1">
    <property type="nucleotide sequence ID" value="NZ_JAZAQL010000002.1"/>
</dbReference>
<feature type="compositionally biased region" description="Basic and acidic residues" evidence="1">
    <location>
        <begin position="29"/>
        <end position="40"/>
    </location>
</feature>
<feature type="compositionally biased region" description="Polar residues" evidence="1">
    <location>
        <begin position="9"/>
        <end position="28"/>
    </location>
</feature>
<proteinExistence type="predicted"/>
<keyword evidence="3" id="KW-1185">Reference proteome</keyword>
<accession>A0ABD5VFK1</accession>
<evidence type="ECO:0000256" key="1">
    <source>
        <dbReference type="SAM" id="MobiDB-lite"/>
    </source>
</evidence>
<gene>
    <name evidence="2" type="ORF">ACFQGB_08275</name>
</gene>